<feature type="region of interest" description="Disordered" evidence="1">
    <location>
        <begin position="1"/>
        <end position="45"/>
    </location>
</feature>
<evidence type="ECO:0000313" key="3">
    <source>
        <dbReference type="Proteomes" id="UP000015105"/>
    </source>
</evidence>
<evidence type="ECO:0000313" key="2">
    <source>
        <dbReference type="EnsemblPlants" id="AET6Gv20980500.2"/>
    </source>
</evidence>
<keyword evidence="3" id="KW-1185">Reference proteome</keyword>
<organism evidence="2 3">
    <name type="scientific">Aegilops tauschii subsp. strangulata</name>
    <name type="common">Goatgrass</name>
    <dbReference type="NCBI Taxonomy" id="200361"/>
    <lineage>
        <taxon>Eukaryota</taxon>
        <taxon>Viridiplantae</taxon>
        <taxon>Streptophyta</taxon>
        <taxon>Embryophyta</taxon>
        <taxon>Tracheophyta</taxon>
        <taxon>Spermatophyta</taxon>
        <taxon>Magnoliopsida</taxon>
        <taxon>Liliopsida</taxon>
        <taxon>Poales</taxon>
        <taxon>Poaceae</taxon>
        <taxon>BOP clade</taxon>
        <taxon>Pooideae</taxon>
        <taxon>Triticodae</taxon>
        <taxon>Triticeae</taxon>
        <taxon>Triticinae</taxon>
        <taxon>Aegilops</taxon>
    </lineage>
</organism>
<reference evidence="2" key="4">
    <citation type="submission" date="2019-03" db="UniProtKB">
        <authorList>
            <consortium name="EnsemblPlants"/>
        </authorList>
    </citation>
    <scope>IDENTIFICATION</scope>
</reference>
<feature type="region of interest" description="Disordered" evidence="1">
    <location>
        <begin position="153"/>
        <end position="251"/>
    </location>
</feature>
<dbReference type="EnsemblPlants" id="AET6Gv20980500.2">
    <property type="protein sequence ID" value="AET6Gv20980500.2"/>
    <property type="gene ID" value="AET6Gv20980500"/>
</dbReference>
<reference evidence="3" key="1">
    <citation type="journal article" date="2014" name="Science">
        <title>Ancient hybridizations among the ancestral genomes of bread wheat.</title>
        <authorList>
            <consortium name="International Wheat Genome Sequencing Consortium,"/>
            <person name="Marcussen T."/>
            <person name="Sandve S.R."/>
            <person name="Heier L."/>
            <person name="Spannagl M."/>
            <person name="Pfeifer M."/>
            <person name="Jakobsen K.S."/>
            <person name="Wulff B.B."/>
            <person name="Steuernagel B."/>
            <person name="Mayer K.F."/>
            <person name="Olsen O.A."/>
        </authorList>
    </citation>
    <scope>NUCLEOTIDE SEQUENCE [LARGE SCALE GENOMIC DNA]</scope>
    <source>
        <strain evidence="3">cv. AL8/78</strain>
    </source>
</reference>
<evidence type="ECO:0000256" key="1">
    <source>
        <dbReference type="SAM" id="MobiDB-lite"/>
    </source>
</evidence>
<reference evidence="2" key="5">
    <citation type="journal article" date="2021" name="G3 (Bethesda)">
        <title>Aegilops tauschii genome assembly Aet v5.0 features greater sequence contiguity and improved annotation.</title>
        <authorList>
            <person name="Wang L."/>
            <person name="Zhu T."/>
            <person name="Rodriguez J.C."/>
            <person name="Deal K.R."/>
            <person name="Dubcovsky J."/>
            <person name="McGuire P.E."/>
            <person name="Lux T."/>
            <person name="Spannagl M."/>
            <person name="Mayer K.F.X."/>
            <person name="Baldrich P."/>
            <person name="Meyers B.C."/>
            <person name="Huo N."/>
            <person name="Gu Y.Q."/>
            <person name="Zhou H."/>
            <person name="Devos K.M."/>
            <person name="Bennetzen J.L."/>
            <person name="Unver T."/>
            <person name="Budak H."/>
            <person name="Gulick P.J."/>
            <person name="Galiba G."/>
            <person name="Kalapos B."/>
            <person name="Nelson D.R."/>
            <person name="Li P."/>
            <person name="You F.M."/>
            <person name="Luo M.C."/>
            <person name="Dvorak J."/>
        </authorList>
    </citation>
    <scope>NUCLEOTIDE SEQUENCE [LARGE SCALE GENOMIC DNA]</scope>
    <source>
        <strain evidence="2">cv. AL8/78</strain>
    </source>
</reference>
<protein>
    <submittedName>
        <fullName evidence="2">Uncharacterized protein</fullName>
    </submittedName>
</protein>
<feature type="compositionally biased region" description="Basic residues" evidence="1">
    <location>
        <begin position="19"/>
        <end position="30"/>
    </location>
</feature>
<sequence length="307" mass="33912">GGQGGGRAPGREPLLGAPAHRHGGAGRRRGREGLQGAAPGPALRGGGAHLLVLLPGRDRRVPGHLPLPLHLGAHRDGRGGQPFGVQVRHGRHPGHRLELRRHDLRARLLHRRHLRRPHQPRGHLRAVFGKEAVAHQGRVLHGDAVPGRDMRGWGCQGVPDHAVPGQRRRRQLRRARVHQGGRPRGRDRRHVRAGVHRLLRHRRQAQRQRLPRPHPGPASDRIRGVSGAPGDDPHHGHRHQPGEVAGRRHHLQQEAGVGRPLDLLGWPVHRRGAGGHLPRGGDPGDPLQEPRLVHQSICRLWIESSCF</sequence>
<dbReference type="Gramene" id="AET6Gv20980500.2">
    <property type="protein sequence ID" value="AET6Gv20980500.2"/>
    <property type="gene ID" value="AET6Gv20980500"/>
</dbReference>
<reference evidence="3" key="2">
    <citation type="journal article" date="2017" name="Nat. Plants">
        <title>The Aegilops tauschii genome reveals multiple impacts of transposons.</title>
        <authorList>
            <person name="Zhao G."/>
            <person name="Zou C."/>
            <person name="Li K."/>
            <person name="Wang K."/>
            <person name="Li T."/>
            <person name="Gao L."/>
            <person name="Zhang X."/>
            <person name="Wang H."/>
            <person name="Yang Z."/>
            <person name="Liu X."/>
            <person name="Jiang W."/>
            <person name="Mao L."/>
            <person name="Kong X."/>
            <person name="Jiao Y."/>
            <person name="Jia J."/>
        </authorList>
    </citation>
    <scope>NUCLEOTIDE SEQUENCE [LARGE SCALE GENOMIC DNA]</scope>
    <source>
        <strain evidence="3">cv. AL8/78</strain>
    </source>
</reference>
<name>A0A453Q4K4_AEGTS</name>
<accession>A0A453Q4K4</accession>
<dbReference type="AlphaFoldDB" id="A0A453Q4K4"/>
<reference evidence="2" key="3">
    <citation type="journal article" date="2017" name="Nature">
        <title>Genome sequence of the progenitor of the wheat D genome Aegilops tauschii.</title>
        <authorList>
            <person name="Luo M.C."/>
            <person name="Gu Y.Q."/>
            <person name="Puiu D."/>
            <person name="Wang H."/>
            <person name="Twardziok S.O."/>
            <person name="Deal K.R."/>
            <person name="Huo N."/>
            <person name="Zhu T."/>
            <person name="Wang L."/>
            <person name="Wang Y."/>
            <person name="McGuire P.E."/>
            <person name="Liu S."/>
            <person name="Long H."/>
            <person name="Ramasamy R.K."/>
            <person name="Rodriguez J.C."/>
            <person name="Van S.L."/>
            <person name="Yuan L."/>
            <person name="Wang Z."/>
            <person name="Xia Z."/>
            <person name="Xiao L."/>
            <person name="Anderson O.D."/>
            <person name="Ouyang S."/>
            <person name="Liang Y."/>
            <person name="Zimin A.V."/>
            <person name="Pertea G."/>
            <person name="Qi P."/>
            <person name="Bennetzen J.L."/>
            <person name="Dai X."/>
            <person name="Dawson M.W."/>
            <person name="Muller H.G."/>
            <person name="Kugler K."/>
            <person name="Rivarola-Duarte L."/>
            <person name="Spannagl M."/>
            <person name="Mayer K.F.X."/>
            <person name="Lu F.H."/>
            <person name="Bevan M.W."/>
            <person name="Leroy P."/>
            <person name="Li P."/>
            <person name="You F.M."/>
            <person name="Sun Q."/>
            <person name="Liu Z."/>
            <person name="Lyons E."/>
            <person name="Wicker T."/>
            <person name="Salzberg S.L."/>
            <person name="Devos K.M."/>
            <person name="Dvorak J."/>
        </authorList>
    </citation>
    <scope>NUCLEOTIDE SEQUENCE [LARGE SCALE GENOMIC DNA]</scope>
    <source>
        <strain evidence="2">cv. AL8/78</strain>
    </source>
</reference>
<feature type="compositionally biased region" description="Basic residues" evidence="1">
    <location>
        <begin position="166"/>
        <end position="212"/>
    </location>
</feature>
<proteinExistence type="predicted"/>
<dbReference type="Proteomes" id="UP000015105">
    <property type="component" value="Chromosome 6D"/>
</dbReference>